<keyword evidence="3" id="KW-0808">Transferase</keyword>
<dbReference type="AlphaFoldDB" id="A0A498IU30"/>
<evidence type="ECO:0000256" key="3">
    <source>
        <dbReference type="ARBA" id="ARBA00022679"/>
    </source>
</evidence>
<name>A0A498IU30_MALDO</name>
<proteinExistence type="predicted"/>
<dbReference type="GO" id="GO:0012505">
    <property type="term" value="C:endomembrane system"/>
    <property type="evidence" value="ECO:0007669"/>
    <property type="project" value="UniProtKB-SubCell"/>
</dbReference>
<keyword evidence="7" id="KW-0961">Cell wall biogenesis/degradation</keyword>
<keyword evidence="6 8" id="KW-0472">Membrane</keyword>
<evidence type="ECO:0000256" key="4">
    <source>
        <dbReference type="ARBA" id="ARBA00022692"/>
    </source>
</evidence>
<dbReference type="Pfam" id="PF03552">
    <property type="entry name" value="Cellulose_synt"/>
    <property type="match status" value="1"/>
</dbReference>
<protein>
    <submittedName>
        <fullName evidence="9">Uncharacterized protein</fullName>
    </submittedName>
</protein>
<comment type="subcellular location">
    <subcellularLocation>
        <location evidence="1">Endomembrane system</location>
    </subcellularLocation>
</comment>
<evidence type="ECO:0000256" key="6">
    <source>
        <dbReference type="ARBA" id="ARBA00023136"/>
    </source>
</evidence>
<dbReference type="GO" id="GO:0016760">
    <property type="term" value="F:cellulose synthase (UDP-forming) activity"/>
    <property type="evidence" value="ECO:0007669"/>
    <property type="project" value="InterPro"/>
</dbReference>
<dbReference type="GO" id="GO:0071555">
    <property type="term" value="P:cell wall organization"/>
    <property type="evidence" value="ECO:0007669"/>
    <property type="project" value="UniProtKB-KW"/>
</dbReference>
<dbReference type="PANTHER" id="PTHR13301">
    <property type="entry name" value="X-BOX TRANSCRIPTION FACTOR-RELATED"/>
    <property type="match status" value="1"/>
</dbReference>
<dbReference type="InterPro" id="IPR005150">
    <property type="entry name" value="Cellulose_synth"/>
</dbReference>
<evidence type="ECO:0000313" key="9">
    <source>
        <dbReference type="EMBL" id="RXH86908.1"/>
    </source>
</evidence>
<dbReference type="STRING" id="3750.A0A498IU30"/>
<dbReference type="Proteomes" id="UP000290289">
    <property type="component" value="Chromosome 10"/>
</dbReference>
<evidence type="ECO:0000256" key="2">
    <source>
        <dbReference type="ARBA" id="ARBA00022676"/>
    </source>
</evidence>
<keyword evidence="4 8" id="KW-0812">Transmembrane</keyword>
<evidence type="ECO:0000256" key="7">
    <source>
        <dbReference type="ARBA" id="ARBA00023316"/>
    </source>
</evidence>
<sequence length="186" mass="21815">MAMIINPFQDHIVKEISFIDWNSSPIYNDYVDEDEANNHFVNEVNDNKPSMHQMFTVFVTSTWMEQGSVPPSSSPSVMLKEATHVITCGYEDKTEWGLEIGWIYIFISENNLRGFKMHSSSWRSFSIKKKEPGPTTFERMGKWSFHEYFVAWNTLIAVNFILLLWLLWKNLLDHPKDQGRQNETRG</sequence>
<dbReference type="GO" id="GO:0030244">
    <property type="term" value="P:cellulose biosynthetic process"/>
    <property type="evidence" value="ECO:0007669"/>
    <property type="project" value="InterPro"/>
</dbReference>
<feature type="transmembrane region" description="Helical" evidence="8">
    <location>
        <begin position="149"/>
        <end position="168"/>
    </location>
</feature>
<keyword evidence="2" id="KW-0328">Glycosyltransferase</keyword>
<evidence type="ECO:0000313" key="10">
    <source>
        <dbReference type="Proteomes" id="UP000290289"/>
    </source>
</evidence>
<comment type="caution">
    <text evidence="9">The sequence shown here is derived from an EMBL/GenBank/DDBJ whole genome shotgun (WGS) entry which is preliminary data.</text>
</comment>
<dbReference type="GO" id="GO:0016020">
    <property type="term" value="C:membrane"/>
    <property type="evidence" value="ECO:0007669"/>
    <property type="project" value="InterPro"/>
</dbReference>
<organism evidence="9 10">
    <name type="scientific">Malus domestica</name>
    <name type="common">Apple</name>
    <name type="synonym">Pyrus malus</name>
    <dbReference type="NCBI Taxonomy" id="3750"/>
    <lineage>
        <taxon>Eukaryota</taxon>
        <taxon>Viridiplantae</taxon>
        <taxon>Streptophyta</taxon>
        <taxon>Embryophyta</taxon>
        <taxon>Tracheophyta</taxon>
        <taxon>Spermatophyta</taxon>
        <taxon>Magnoliopsida</taxon>
        <taxon>eudicotyledons</taxon>
        <taxon>Gunneridae</taxon>
        <taxon>Pentapetalae</taxon>
        <taxon>rosids</taxon>
        <taxon>fabids</taxon>
        <taxon>Rosales</taxon>
        <taxon>Rosaceae</taxon>
        <taxon>Amygdaloideae</taxon>
        <taxon>Maleae</taxon>
        <taxon>Malus</taxon>
    </lineage>
</organism>
<keyword evidence="10" id="KW-1185">Reference proteome</keyword>
<dbReference type="EMBL" id="RDQH01000336">
    <property type="protein sequence ID" value="RXH86908.1"/>
    <property type="molecule type" value="Genomic_DNA"/>
</dbReference>
<reference evidence="9 10" key="1">
    <citation type="submission" date="2018-10" db="EMBL/GenBank/DDBJ databases">
        <title>A high-quality apple genome assembly.</title>
        <authorList>
            <person name="Hu J."/>
        </authorList>
    </citation>
    <scope>NUCLEOTIDE SEQUENCE [LARGE SCALE GENOMIC DNA]</scope>
    <source>
        <strain evidence="10">cv. HFTH1</strain>
        <tissue evidence="9">Young leaf</tissue>
    </source>
</reference>
<evidence type="ECO:0000256" key="8">
    <source>
        <dbReference type="SAM" id="Phobius"/>
    </source>
</evidence>
<accession>A0A498IU30</accession>
<evidence type="ECO:0000256" key="1">
    <source>
        <dbReference type="ARBA" id="ARBA00004308"/>
    </source>
</evidence>
<keyword evidence="5 8" id="KW-1133">Transmembrane helix</keyword>
<gene>
    <name evidence="9" type="ORF">DVH24_022181</name>
</gene>
<evidence type="ECO:0000256" key="5">
    <source>
        <dbReference type="ARBA" id="ARBA00022989"/>
    </source>
</evidence>